<dbReference type="Proteomes" id="UP000562984">
    <property type="component" value="Unassembled WGS sequence"/>
</dbReference>
<reference evidence="1 2" key="1">
    <citation type="submission" date="2020-05" db="EMBL/GenBank/DDBJ databases">
        <title>Nakamurella sp. DB0629 isolated from air conditioner.</title>
        <authorList>
            <person name="Kim D.H."/>
            <person name="Kim D.-U."/>
        </authorList>
    </citation>
    <scope>NUCLEOTIDE SEQUENCE [LARGE SCALE GENOMIC DNA]</scope>
    <source>
        <strain evidence="1 2">DB0629</strain>
    </source>
</reference>
<name>A0A849A5M1_9ACTN</name>
<evidence type="ECO:0000313" key="2">
    <source>
        <dbReference type="Proteomes" id="UP000562984"/>
    </source>
</evidence>
<dbReference type="InterPro" id="IPR029063">
    <property type="entry name" value="SAM-dependent_MTases_sf"/>
</dbReference>
<evidence type="ECO:0000313" key="1">
    <source>
        <dbReference type="EMBL" id="NNG36284.1"/>
    </source>
</evidence>
<keyword evidence="1" id="KW-0489">Methyltransferase</keyword>
<dbReference type="Gene3D" id="3.40.50.150">
    <property type="entry name" value="Vaccinia Virus protein VP39"/>
    <property type="match status" value="1"/>
</dbReference>
<dbReference type="GO" id="GO:0008168">
    <property type="term" value="F:methyltransferase activity"/>
    <property type="evidence" value="ECO:0007669"/>
    <property type="project" value="UniProtKB-KW"/>
</dbReference>
<dbReference type="AlphaFoldDB" id="A0A849A5M1"/>
<accession>A0A849A5M1</accession>
<keyword evidence="1" id="KW-0808">Transferase</keyword>
<dbReference type="GO" id="GO:0032259">
    <property type="term" value="P:methylation"/>
    <property type="evidence" value="ECO:0007669"/>
    <property type="project" value="UniProtKB-KW"/>
</dbReference>
<comment type="caution">
    <text evidence="1">The sequence shown here is derived from an EMBL/GenBank/DDBJ whole genome shotgun (WGS) entry which is preliminary data.</text>
</comment>
<keyword evidence="2" id="KW-1185">Reference proteome</keyword>
<sequence>MSTSPSSPAETATDSADYSALYYHDYSGPPYTYEEPHWKNFFGGIADQIIQLFAPASAYDAGCAKGFLVRALLERGVDAYGGDISQEAIEGAPPGLRERLAVVDLSRPLESDRRYDLVTCIEVLEHMAPEHARRAVDNLCAMSDVVLLSTTPDDFREPTHVNIHQAGDWAQAFASNGFFRRTDIDGTFLSPWAVVFAKQQVTLPTLAHRYESVLESTTREVYEKRQALLDLRRQLDEASAPAMVARDELQEQYNDVVHQRNTIAAERDALITERDDAAAELARFNGPEATQARWALVDELLGARAELAQQKVQADTAVRNAGAEAVRLRAVVDSKDAELQRLHAELAVQRGRAEAAEADASAARTSTTWRAGRLATAPLRLARRALRR</sequence>
<dbReference type="EMBL" id="JABEND010000005">
    <property type="protein sequence ID" value="NNG36284.1"/>
    <property type="molecule type" value="Genomic_DNA"/>
</dbReference>
<proteinExistence type="predicted"/>
<gene>
    <name evidence="1" type="ORF">HKD39_11270</name>
</gene>
<dbReference type="Pfam" id="PF13489">
    <property type="entry name" value="Methyltransf_23"/>
    <property type="match status" value="1"/>
</dbReference>
<protein>
    <submittedName>
        <fullName evidence="1">Methyltransferase domain-containing protein</fullName>
    </submittedName>
</protein>
<dbReference type="SUPFAM" id="SSF53335">
    <property type="entry name" value="S-adenosyl-L-methionine-dependent methyltransferases"/>
    <property type="match status" value="1"/>
</dbReference>
<dbReference type="RefSeq" id="WP_171199945.1">
    <property type="nucleotide sequence ID" value="NZ_JABEND010000005.1"/>
</dbReference>
<organism evidence="1 2">
    <name type="scientific">Nakamurella aerolata</name>
    <dbReference type="NCBI Taxonomy" id="1656892"/>
    <lineage>
        <taxon>Bacteria</taxon>
        <taxon>Bacillati</taxon>
        <taxon>Actinomycetota</taxon>
        <taxon>Actinomycetes</taxon>
        <taxon>Nakamurellales</taxon>
        <taxon>Nakamurellaceae</taxon>
        <taxon>Nakamurella</taxon>
    </lineage>
</organism>